<evidence type="ECO:0000256" key="1">
    <source>
        <dbReference type="ARBA" id="ARBA00022485"/>
    </source>
</evidence>
<comment type="caution">
    <text evidence="8">The sequence shown here is derived from an EMBL/GenBank/DDBJ whole genome shotgun (WGS) entry which is preliminary data.</text>
</comment>
<sequence length="359" mass="41538">MVLGLDLVPGVLPVTRDARLWKAIDNGVQCLVCERRCVILEGRVGLCGSYKNVGGVLKHVGYGRISAVESRPIEIKPLFHYWPNSTALTFSTWGCNFYCPWCQNHHLSFRPPREDDEYIPPENLFRIAIRTSDEGFSASFNEPTVNFDYLLDLAEVIRGSGLYLMIVTNGYQTLEAVKALVEVGYDGWSIDIKGCPKIKKALPNIDHRIVYRNAKAVLDMGGHVEMVYLVVTNTNDFDECVEWIIDNHLNILGEKIPLHVNRYYPAHKWREPVTPMEKLFAIAQRAKKEGLEYIYIGNINNPELESTRCPKCGKMLIYRRWYRVWEFNLDRNGEKYRCPRCGYEVPIRGRYIPWKRHTF</sequence>
<dbReference type="PROSITE" id="PS51918">
    <property type="entry name" value="RADICAL_SAM"/>
    <property type="match status" value="1"/>
</dbReference>
<dbReference type="PIRSF" id="PIRSF004869">
    <property type="entry name" value="PflX_prd"/>
    <property type="match status" value="1"/>
</dbReference>
<keyword evidence="2 6" id="KW-0949">S-adenosyl-L-methionine</keyword>
<dbReference type="Pfam" id="PF04055">
    <property type="entry name" value="Radical_SAM"/>
    <property type="match status" value="1"/>
</dbReference>
<comment type="cofactor">
    <cofactor evidence="6">
        <name>[4Fe-4S] cluster</name>
        <dbReference type="ChEBI" id="CHEBI:49883"/>
    </cofactor>
    <text evidence="6">Binds 1 [4Fe-4S] cluster. The cluster is coordinated with 3 cysteines and an exchangeable S-adenosyl-L-methionine.</text>
</comment>
<dbReference type="InterPro" id="IPR058240">
    <property type="entry name" value="rSAM_sf"/>
</dbReference>
<dbReference type="InterPro" id="IPR016431">
    <property type="entry name" value="Pyrv-formate_lyase-activ_prd"/>
</dbReference>
<reference evidence="8" key="1">
    <citation type="journal article" date="2020" name="mSystems">
        <title>Genome- and Community-Level Interaction Insights into Carbon Utilization and Element Cycling Functions of Hydrothermarchaeota in Hydrothermal Sediment.</title>
        <authorList>
            <person name="Zhou Z."/>
            <person name="Liu Y."/>
            <person name="Xu W."/>
            <person name="Pan J."/>
            <person name="Luo Z.H."/>
            <person name="Li M."/>
        </authorList>
    </citation>
    <scope>NUCLEOTIDE SEQUENCE [LARGE SCALE GENOMIC DNA]</scope>
    <source>
        <strain evidence="8">SpSt-125</strain>
    </source>
</reference>
<feature type="binding site" evidence="6">
    <location>
        <position position="95"/>
    </location>
    <ligand>
        <name>[4Fe-4S] cluster</name>
        <dbReference type="ChEBI" id="CHEBI:49883"/>
        <note>4Fe-4S-S-AdoMet</note>
    </ligand>
</feature>
<dbReference type="Gene3D" id="3.20.20.70">
    <property type="entry name" value="Aldolase class I"/>
    <property type="match status" value="1"/>
</dbReference>
<dbReference type="GO" id="GO:0046872">
    <property type="term" value="F:metal ion binding"/>
    <property type="evidence" value="ECO:0007669"/>
    <property type="project" value="UniProtKB-KW"/>
</dbReference>
<keyword evidence="5 6" id="KW-0411">Iron-sulfur</keyword>
<protein>
    <submittedName>
        <fullName evidence="8">Radical SAM protein</fullName>
    </submittedName>
</protein>
<feature type="domain" description="Radical SAM core" evidence="7">
    <location>
        <begin position="80"/>
        <end position="292"/>
    </location>
</feature>
<dbReference type="CDD" id="cd01335">
    <property type="entry name" value="Radical_SAM"/>
    <property type="match status" value="1"/>
</dbReference>
<evidence type="ECO:0000313" key="8">
    <source>
        <dbReference type="EMBL" id="HEM67238.1"/>
    </source>
</evidence>
<dbReference type="InterPro" id="IPR027596">
    <property type="entry name" value="AmmeMemoSam_rS"/>
</dbReference>
<feature type="binding site" evidence="6">
    <location>
        <position position="102"/>
    </location>
    <ligand>
        <name>[4Fe-4S] cluster</name>
        <dbReference type="ChEBI" id="CHEBI:49883"/>
        <note>4Fe-4S-S-AdoMet</note>
    </ligand>
</feature>
<dbReference type="AlphaFoldDB" id="A0A7J2U331"/>
<dbReference type="InterPro" id="IPR013785">
    <property type="entry name" value="Aldolase_TIM"/>
</dbReference>
<evidence type="ECO:0000256" key="3">
    <source>
        <dbReference type="ARBA" id="ARBA00022723"/>
    </source>
</evidence>
<dbReference type="PANTHER" id="PTHR30352">
    <property type="entry name" value="PYRUVATE FORMATE-LYASE-ACTIVATING ENZYME"/>
    <property type="match status" value="1"/>
</dbReference>
<keyword evidence="1" id="KW-0004">4Fe-4S</keyword>
<dbReference type="InterPro" id="IPR034457">
    <property type="entry name" value="Organic_radical-activating"/>
</dbReference>
<dbReference type="SUPFAM" id="SSF102114">
    <property type="entry name" value="Radical SAM enzymes"/>
    <property type="match status" value="1"/>
</dbReference>
<evidence type="ECO:0000256" key="6">
    <source>
        <dbReference type="PIRSR" id="PIRSR004869-50"/>
    </source>
</evidence>
<dbReference type="PANTHER" id="PTHR30352:SF5">
    <property type="entry name" value="PYRUVATE FORMATE-LYASE 1-ACTIVATING ENZYME"/>
    <property type="match status" value="1"/>
</dbReference>
<keyword evidence="3 6" id="KW-0479">Metal-binding</keyword>
<evidence type="ECO:0000256" key="4">
    <source>
        <dbReference type="ARBA" id="ARBA00023004"/>
    </source>
</evidence>
<dbReference type="SFLD" id="SFLDG01101">
    <property type="entry name" value="Uncharacterised_Radical_SAM_Su"/>
    <property type="match status" value="1"/>
</dbReference>
<feature type="binding site" evidence="6">
    <location>
        <position position="99"/>
    </location>
    <ligand>
        <name>[4Fe-4S] cluster</name>
        <dbReference type="ChEBI" id="CHEBI:49883"/>
        <note>4Fe-4S-S-AdoMet</note>
    </ligand>
</feature>
<accession>A0A7J2U331</accession>
<name>A0A7J2U331_9CREN</name>
<dbReference type="GO" id="GO:0003824">
    <property type="term" value="F:catalytic activity"/>
    <property type="evidence" value="ECO:0007669"/>
    <property type="project" value="InterPro"/>
</dbReference>
<dbReference type="EMBL" id="DSEU01000045">
    <property type="protein sequence ID" value="HEM67238.1"/>
    <property type="molecule type" value="Genomic_DNA"/>
</dbReference>
<organism evidence="8">
    <name type="scientific">Ignisphaera aggregans</name>
    <dbReference type="NCBI Taxonomy" id="334771"/>
    <lineage>
        <taxon>Archaea</taxon>
        <taxon>Thermoproteota</taxon>
        <taxon>Thermoprotei</taxon>
        <taxon>Desulfurococcales</taxon>
        <taxon>Desulfurococcaceae</taxon>
        <taxon>Ignisphaera</taxon>
    </lineage>
</organism>
<dbReference type="SFLD" id="SFLDS00029">
    <property type="entry name" value="Radical_SAM"/>
    <property type="match status" value="1"/>
</dbReference>
<dbReference type="GO" id="GO:0051539">
    <property type="term" value="F:4 iron, 4 sulfur cluster binding"/>
    <property type="evidence" value="ECO:0007669"/>
    <property type="project" value="UniProtKB-KW"/>
</dbReference>
<evidence type="ECO:0000256" key="2">
    <source>
        <dbReference type="ARBA" id="ARBA00022691"/>
    </source>
</evidence>
<keyword evidence="4 6" id="KW-0408">Iron</keyword>
<proteinExistence type="predicted"/>
<evidence type="ECO:0000256" key="5">
    <source>
        <dbReference type="ARBA" id="ARBA00023014"/>
    </source>
</evidence>
<evidence type="ECO:0000259" key="7">
    <source>
        <dbReference type="PROSITE" id="PS51918"/>
    </source>
</evidence>
<gene>
    <name evidence="8" type="ORF">ENO26_06700</name>
</gene>
<dbReference type="InterPro" id="IPR007197">
    <property type="entry name" value="rSAM"/>
</dbReference>